<accession>A0A8J5NDZ7</accession>
<evidence type="ECO:0000313" key="2">
    <source>
        <dbReference type="Proteomes" id="UP000694050"/>
    </source>
</evidence>
<proteinExistence type="predicted"/>
<protein>
    <submittedName>
        <fullName evidence="1">Uncharacterized protein</fullName>
    </submittedName>
</protein>
<comment type="caution">
    <text evidence="1">The sequence shown here is derived from an EMBL/GenBank/DDBJ whole genome shotgun (WGS) entry which is preliminary data.</text>
</comment>
<dbReference type="EMBL" id="JAELUQ010000016">
    <property type="protein sequence ID" value="KAG7402865.1"/>
    <property type="molecule type" value="Genomic_DNA"/>
</dbReference>
<reference evidence="1" key="1">
    <citation type="submission" date="2021-04" db="EMBL/GenBank/DDBJ databases">
        <title>First draft genome resource for Brassicaceae pathogens Fusarium oxysporum f. sp. raphani and Fusarium oxysporum f. sp. rapae.</title>
        <authorList>
            <person name="Asai S."/>
        </authorList>
    </citation>
    <scope>NUCLEOTIDE SEQUENCE</scope>
    <source>
        <strain evidence="1">Tf1208</strain>
    </source>
</reference>
<name>A0A8J5NDZ7_FUSOX</name>
<organism evidence="1 2">
    <name type="scientific">Fusarium oxysporum f. sp. rapae</name>
    <dbReference type="NCBI Taxonomy" id="485398"/>
    <lineage>
        <taxon>Eukaryota</taxon>
        <taxon>Fungi</taxon>
        <taxon>Dikarya</taxon>
        <taxon>Ascomycota</taxon>
        <taxon>Pezizomycotina</taxon>
        <taxon>Sordariomycetes</taxon>
        <taxon>Hypocreomycetidae</taxon>
        <taxon>Hypocreales</taxon>
        <taxon>Nectriaceae</taxon>
        <taxon>Fusarium</taxon>
        <taxon>Fusarium oxysporum species complex</taxon>
    </lineage>
</organism>
<evidence type="ECO:0000313" key="1">
    <source>
        <dbReference type="EMBL" id="KAG7402865.1"/>
    </source>
</evidence>
<dbReference type="Proteomes" id="UP000694050">
    <property type="component" value="Unassembled WGS sequence"/>
</dbReference>
<sequence length="112" mass="12711">MSRHELNGAHKNFMLAAQALDAGDRIRNLKFEAHSALTISSKIDYQEWIENHLKSKLPPYYASCAPKQHLQQSTGSAITGLTAWKKYTLVRALLTVRPARIHHTITQFLITE</sequence>
<dbReference type="AlphaFoldDB" id="A0A8J5NDZ7"/>
<gene>
    <name evidence="1" type="ORF">Forpe1208_v016751</name>
</gene>